<evidence type="ECO:0000313" key="1">
    <source>
        <dbReference type="EMBL" id="PRQ39246.1"/>
    </source>
</evidence>
<comment type="caution">
    <text evidence="1">The sequence shown here is derived from an EMBL/GenBank/DDBJ whole genome shotgun (WGS) entry which is preliminary data.</text>
</comment>
<dbReference type="Gramene" id="PRQ39246">
    <property type="protein sequence ID" value="PRQ39246"/>
    <property type="gene ID" value="RchiOBHm_Chr4g0423031"/>
</dbReference>
<dbReference type="Proteomes" id="UP000238479">
    <property type="component" value="Chromosome 4"/>
</dbReference>
<name>A0A2P6QYM9_ROSCH</name>
<accession>A0A2P6QYM9</accession>
<evidence type="ECO:0000313" key="2">
    <source>
        <dbReference type="Proteomes" id="UP000238479"/>
    </source>
</evidence>
<protein>
    <submittedName>
        <fullName evidence="1">Uncharacterized protein</fullName>
    </submittedName>
</protein>
<keyword evidence="2" id="KW-1185">Reference proteome</keyword>
<reference evidence="1 2" key="1">
    <citation type="journal article" date="2018" name="Nat. Genet.">
        <title>The Rosa genome provides new insights in the design of modern roses.</title>
        <authorList>
            <person name="Bendahmane M."/>
        </authorList>
    </citation>
    <scope>NUCLEOTIDE SEQUENCE [LARGE SCALE GENOMIC DNA]</scope>
    <source>
        <strain evidence="2">cv. Old Blush</strain>
    </source>
</reference>
<dbReference type="AlphaFoldDB" id="A0A2P6QYM9"/>
<dbReference type="EMBL" id="PDCK01000042">
    <property type="protein sequence ID" value="PRQ39246.1"/>
    <property type="molecule type" value="Genomic_DNA"/>
</dbReference>
<sequence>MHILSKRRIKKIKKLSNYSLLPIRSRKVGAEYTETLGFLVARRWKTPVFCLLLGSTDVAPFR</sequence>
<proteinExistence type="predicted"/>
<organism evidence="1 2">
    <name type="scientific">Rosa chinensis</name>
    <name type="common">China rose</name>
    <dbReference type="NCBI Taxonomy" id="74649"/>
    <lineage>
        <taxon>Eukaryota</taxon>
        <taxon>Viridiplantae</taxon>
        <taxon>Streptophyta</taxon>
        <taxon>Embryophyta</taxon>
        <taxon>Tracheophyta</taxon>
        <taxon>Spermatophyta</taxon>
        <taxon>Magnoliopsida</taxon>
        <taxon>eudicotyledons</taxon>
        <taxon>Gunneridae</taxon>
        <taxon>Pentapetalae</taxon>
        <taxon>rosids</taxon>
        <taxon>fabids</taxon>
        <taxon>Rosales</taxon>
        <taxon>Rosaceae</taxon>
        <taxon>Rosoideae</taxon>
        <taxon>Rosoideae incertae sedis</taxon>
        <taxon>Rosa</taxon>
    </lineage>
</organism>
<gene>
    <name evidence="1" type="ORF">RchiOBHm_Chr4g0423031</name>
</gene>